<feature type="region of interest" description="Disordered" evidence="1">
    <location>
        <begin position="100"/>
        <end position="144"/>
    </location>
</feature>
<comment type="caution">
    <text evidence="2">The sequence shown here is derived from an EMBL/GenBank/DDBJ whole genome shotgun (WGS) entry which is preliminary data.</text>
</comment>
<dbReference type="Proteomes" id="UP000439903">
    <property type="component" value="Unassembled WGS sequence"/>
</dbReference>
<protein>
    <submittedName>
        <fullName evidence="2">Uncharacterized protein</fullName>
    </submittedName>
</protein>
<gene>
    <name evidence="2" type="ORF">F8M41_000618</name>
</gene>
<name>A0A8H4A9Y5_GIGMA</name>
<reference evidence="2 3" key="1">
    <citation type="journal article" date="2019" name="Environ. Microbiol.">
        <title>At the nexus of three kingdoms: the genome of the mycorrhizal fungus Gigaspora margarita provides insights into plant, endobacterial and fungal interactions.</title>
        <authorList>
            <person name="Venice F."/>
            <person name="Ghignone S."/>
            <person name="Salvioli di Fossalunga A."/>
            <person name="Amselem J."/>
            <person name="Novero M."/>
            <person name="Xianan X."/>
            <person name="Sedzielewska Toro K."/>
            <person name="Morin E."/>
            <person name="Lipzen A."/>
            <person name="Grigoriev I.V."/>
            <person name="Henrissat B."/>
            <person name="Martin F.M."/>
            <person name="Bonfante P."/>
        </authorList>
    </citation>
    <scope>NUCLEOTIDE SEQUENCE [LARGE SCALE GENOMIC DNA]</scope>
    <source>
        <strain evidence="2 3">BEG34</strain>
    </source>
</reference>
<dbReference type="AlphaFoldDB" id="A0A8H4A9Y5"/>
<evidence type="ECO:0000256" key="1">
    <source>
        <dbReference type="SAM" id="MobiDB-lite"/>
    </source>
</evidence>
<keyword evidence="3" id="KW-1185">Reference proteome</keyword>
<proteinExistence type="predicted"/>
<dbReference type="OrthoDB" id="2391872at2759"/>
<organism evidence="2 3">
    <name type="scientific">Gigaspora margarita</name>
    <dbReference type="NCBI Taxonomy" id="4874"/>
    <lineage>
        <taxon>Eukaryota</taxon>
        <taxon>Fungi</taxon>
        <taxon>Fungi incertae sedis</taxon>
        <taxon>Mucoromycota</taxon>
        <taxon>Glomeromycotina</taxon>
        <taxon>Glomeromycetes</taxon>
        <taxon>Diversisporales</taxon>
        <taxon>Gigasporaceae</taxon>
        <taxon>Gigaspora</taxon>
    </lineage>
</organism>
<evidence type="ECO:0000313" key="2">
    <source>
        <dbReference type="EMBL" id="KAF0460354.1"/>
    </source>
</evidence>
<evidence type="ECO:0000313" key="3">
    <source>
        <dbReference type="Proteomes" id="UP000439903"/>
    </source>
</evidence>
<sequence length="274" mass="31033">MFRPLHQTTTRTPAFVRTSNFSTSLPGLGRGGSGPISLGGKTFTFGEKLWIKQGRDILPKNSKKLNSHPGQFDDAEEERKALHTLSEQLIGGEKEINYLTNYGDGEGDSGRESSYRRPPGYGIEYQRQRPRNNSRDMQQRQTGVTRVKSNVLPTTSKKKQHKHIDNFNQIQAKEFIVEDINWSNFTTSQPTTLESKEEEAAALRLELKGGDYDRYLSVPESVRDVSEKDKVANQFESIQLLIGQNPSYTLSDKKVFYETLARSLKTLIETKPNS</sequence>
<dbReference type="EMBL" id="WTPW01001046">
    <property type="protein sequence ID" value="KAF0460354.1"/>
    <property type="molecule type" value="Genomic_DNA"/>
</dbReference>
<accession>A0A8H4A9Y5</accession>